<name>A0ABS5C5K3_9BACT</name>
<evidence type="ECO:0000256" key="1">
    <source>
        <dbReference type="ARBA" id="ARBA00010641"/>
    </source>
</evidence>
<dbReference type="EMBL" id="JAGKQQ010000002">
    <property type="protein sequence ID" value="MBP3960927.1"/>
    <property type="molecule type" value="Genomic_DNA"/>
</dbReference>
<dbReference type="InterPro" id="IPR039425">
    <property type="entry name" value="RNA_pol_sigma-70-like"/>
</dbReference>
<evidence type="ECO:0000313" key="6">
    <source>
        <dbReference type="EMBL" id="MBP3960927.1"/>
    </source>
</evidence>
<evidence type="ECO:0000256" key="4">
    <source>
        <dbReference type="ARBA" id="ARBA00023163"/>
    </source>
</evidence>
<evidence type="ECO:0000256" key="3">
    <source>
        <dbReference type="ARBA" id="ARBA00023082"/>
    </source>
</evidence>
<dbReference type="SUPFAM" id="SSF88659">
    <property type="entry name" value="Sigma3 and sigma4 domains of RNA polymerase sigma factors"/>
    <property type="match status" value="1"/>
</dbReference>
<reference evidence="6 7" key="1">
    <citation type="submission" date="2021-04" db="EMBL/GenBank/DDBJ databases">
        <authorList>
            <person name="Ivanova A."/>
        </authorList>
    </citation>
    <scope>NUCLEOTIDE SEQUENCE [LARGE SCALE GENOMIC DNA]</scope>
    <source>
        <strain evidence="6 7">G18</strain>
    </source>
</reference>
<dbReference type="Gene3D" id="1.10.1740.10">
    <property type="match status" value="1"/>
</dbReference>
<keyword evidence="2" id="KW-0805">Transcription regulation</keyword>
<gene>
    <name evidence="6" type="ORF">J8F10_37375</name>
</gene>
<organism evidence="6 7">
    <name type="scientific">Gemmata palustris</name>
    <dbReference type="NCBI Taxonomy" id="2822762"/>
    <lineage>
        <taxon>Bacteria</taxon>
        <taxon>Pseudomonadati</taxon>
        <taxon>Planctomycetota</taxon>
        <taxon>Planctomycetia</taxon>
        <taxon>Gemmatales</taxon>
        <taxon>Gemmataceae</taxon>
        <taxon>Gemmata</taxon>
    </lineage>
</organism>
<dbReference type="NCBIfam" id="TIGR02937">
    <property type="entry name" value="sigma70-ECF"/>
    <property type="match status" value="1"/>
</dbReference>
<dbReference type="InterPro" id="IPR053812">
    <property type="entry name" value="HTH_Sigma70_ECF-like"/>
</dbReference>
<proteinExistence type="inferred from homology"/>
<keyword evidence="3" id="KW-0731">Sigma factor</keyword>
<dbReference type="InterPro" id="IPR014284">
    <property type="entry name" value="RNA_pol_sigma-70_dom"/>
</dbReference>
<protein>
    <submittedName>
        <fullName evidence="6">Sigma-70 family RNA polymerase sigma factor</fullName>
    </submittedName>
</protein>
<dbReference type="PANTHER" id="PTHR43133">
    <property type="entry name" value="RNA POLYMERASE ECF-TYPE SIGMA FACTO"/>
    <property type="match status" value="1"/>
</dbReference>
<dbReference type="SUPFAM" id="SSF88946">
    <property type="entry name" value="Sigma2 domain of RNA polymerase sigma factors"/>
    <property type="match status" value="1"/>
</dbReference>
<accession>A0ABS5C5K3</accession>
<evidence type="ECO:0000256" key="2">
    <source>
        <dbReference type="ARBA" id="ARBA00023015"/>
    </source>
</evidence>
<comment type="caution">
    <text evidence="6">The sequence shown here is derived from an EMBL/GenBank/DDBJ whole genome shotgun (WGS) entry which is preliminary data.</text>
</comment>
<evidence type="ECO:0000259" key="5">
    <source>
        <dbReference type="Pfam" id="PF07638"/>
    </source>
</evidence>
<dbReference type="Gene3D" id="1.10.10.10">
    <property type="entry name" value="Winged helix-like DNA-binding domain superfamily/Winged helix DNA-binding domain"/>
    <property type="match status" value="1"/>
</dbReference>
<keyword evidence="4" id="KW-0804">Transcription</keyword>
<dbReference type="PANTHER" id="PTHR43133:SF39">
    <property type="entry name" value="SIMILAR TO RNA POLYMERASE SIGMA-E FACTOR"/>
    <property type="match status" value="1"/>
</dbReference>
<comment type="similarity">
    <text evidence="1">Belongs to the sigma-70 factor family. ECF subfamily.</text>
</comment>
<feature type="domain" description="RNA polymerase sigma-70 ECF-like HTH" evidence="5">
    <location>
        <begin position="28"/>
        <end position="204"/>
    </location>
</feature>
<keyword evidence="7" id="KW-1185">Reference proteome</keyword>
<dbReference type="InterPro" id="IPR013325">
    <property type="entry name" value="RNA_pol_sigma_r2"/>
</dbReference>
<evidence type="ECO:0000313" key="7">
    <source>
        <dbReference type="Proteomes" id="UP000676565"/>
    </source>
</evidence>
<dbReference type="InterPro" id="IPR013324">
    <property type="entry name" value="RNA_pol_sigma_r3/r4-like"/>
</dbReference>
<dbReference type="Pfam" id="PF07638">
    <property type="entry name" value="Sigma70_ECF"/>
    <property type="match status" value="1"/>
</dbReference>
<dbReference type="InterPro" id="IPR036388">
    <property type="entry name" value="WH-like_DNA-bd_sf"/>
</dbReference>
<dbReference type="Proteomes" id="UP000676565">
    <property type="component" value="Unassembled WGS sequence"/>
</dbReference>
<sequence length="215" mass="24267">MPTSIVRVRPPAVANMWIRDSSPSLHLLFERLKVGDSEALNDIFAHCQERLKTHIRRMLRGFRAVRVHGSTNDVFQEAAMRLVKALKTVPIDSPTDFLLFAACQIRRTLLDMAKRKKLGHVPAVGGDRGDELGPADLVTDDSNDPVTLAIWQEVHARIGAMQVEDRTLFDLLYYQGLSQPAAAELLDVPLSTLKKRWQNARLELMLQFENLTPFS</sequence>